<evidence type="ECO:0000313" key="2">
    <source>
        <dbReference type="Proteomes" id="UP000030655"/>
    </source>
</evidence>
<organism evidence="1 2">
    <name type="scientific">Anncaliia algerae PRA339</name>
    <dbReference type="NCBI Taxonomy" id="1288291"/>
    <lineage>
        <taxon>Eukaryota</taxon>
        <taxon>Fungi</taxon>
        <taxon>Fungi incertae sedis</taxon>
        <taxon>Microsporidia</taxon>
        <taxon>Tubulinosematoidea</taxon>
        <taxon>Tubulinosematidae</taxon>
        <taxon>Anncaliia</taxon>
    </lineage>
</organism>
<dbReference type="VEuPathDB" id="MicrosporidiaDB:H312_00924"/>
<dbReference type="Proteomes" id="UP000030655">
    <property type="component" value="Unassembled WGS sequence"/>
</dbReference>
<sequence length="200" mass="23118">MSYESNKYSVEVIKSLSNSLSNKCNKIEHKRNKNQEDVEALKSSDSSLLMNSKYESKDSLSINNNIKNINKEMNLSLSLSKKDKVNSSNKCKKSISEFDSTKSIKIENYKDSNLNIHENIERNKHKESLNPRINDKTYENGNDFINHLIYDLKNEGVEKGLEKNIFYKNLQKSTCSDDKIEKSNLRSNENINSDLFYGIE</sequence>
<name>A0A059F347_9MICR</name>
<reference evidence="1 2" key="2">
    <citation type="submission" date="2014-03" db="EMBL/GenBank/DDBJ databases">
        <title>The Genome Sequence of Anncaliia algerae insect isolate PRA339.</title>
        <authorList>
            <consortium name="The Broad Institute Genome Sequencing Platform"/>
            <consortium name="The Broad Institute Genome Sequencing Center for Infectious Disease"/>
            <person name="Cuomo C."/>
            <person name="Becnel J."/>
            <person name="Sanscrainte N."/>
            <person name="Walker B."/>
            <person name="Young S.K."/>
            <person name="Zeng Q."/>
            <person name="Gargeya S."/>
            <person name="Fitzgerald M."/>
            <person name="Haas B."/>
            <person name="Abouelleil A."/>
            <person name="Alvarado L."/>
            <person name="Arachchi H.M."/>
            <person name="Berlin A.M."/>
            <person name="Chapman S.B."/>
            <person name="Dewar J."/>
            <person name="Goldberg J."/>
            <person name="Griggs A."/>
            <person name="Gujja S."/>
            <person name="Hansen M."/>
            <person name="Howarth C."/>
            <person name="Imamovic A."/>
            <person name="Larimer J."/>
            <person name="McCowan C."/>
            <person name="Murphy C."/>
            <person name="Neiman D."/>
            <person name="Pearson M."/>
            <person name="Priest M."/>
            <person name="Roberts A."/>
            <person name="Saif S."/>
            <person name="Shea T."/>
            <person name="Sisk P."/>
            <person name="Sykes S."/>
            <person name="Wortman J."/>
            <person name="Nusbaum C."/>
            <person name="Birren B."/>
        </authorList>
    </citation>
    <scope>NUCLEOTIDE SEQUENCE [LARGE SCALE GENOMIC DNA]</scope>
    <source>
        <strain evidence="1 2">PRA339</strain>
    </source>
</reference>
<protein>
    <submittedName>
        <fullName evidence="1">Uncharacterized protein</fullName>
    </submittedName>
</protein>
<gene>
    <name evidence="1" type="ORF">H312_00924</name>
</gene>
<proteinExistence type="predicted"/>
<dbReference type="EMBL" id="KK365139">
    <property type="protein sequence ID" value="KCZ81600.1"/>
    <property type="molecule type" value="Genomic_DNA"/>
</dbReference>
<accession>A0A059F347</accession>
<dbReference type="HOGENOM" id="CLU_1365949_0_0_1"/>
<dbReference type="AlphaFoldDB" id="A0A059F347"/>
<keyword evidence="2" id="KW-1185">Reference proteome</keyword>
<evidence type="ECO:0000313" key="1">
    <source>
        <dbReference type="EMBL" id="KCZ81600.1"/>
    </source>
</evidence>
<reference evidence="2" key="1">
    <citation type="submission" date="2013-02" db="EMBL/GenBank/DDBJ databases">
        <authorList>
            <consortium name="The Broad Institute Genome Sequencing Platform"/>
            <person name="Cuomo C."/>
            <person name="Becnel J."/>
            <person name="Sanscrainte N."/>
            <person name="Walker B."/>
            <person name="Young S.K."/>
            <person name="Zeng Q."/>
            <person name="Gargeya S."/>
            <person name="Fitzgerald M."/>
            <person name="Haas B."/>
            <person name="Abouelleil A."/>
            <person name="Alvarado L."/>
            <person name="Arachchi H.M."/>
            <person name="Berlin A.M."/>
            <person name="Chapman S.B."/>
            <person name="Dewar J."/>
            <person name="Goldberg J."/>
            <person name="Griggs A."/>
            <person name="Gujja S."/>
            <person name="Hansen M."/>
            <person name="Howarth C."/>
            <person name="Imamovic A."/>
            <person name="Larimer J."/>
            <person name="McCowan C."/>
            <person name="Murphy C."/>
            <person name="Neiman D."/>
            <person name="Pearson M."/>
            <person name="Priest M."/>
            <person name="Roberts A."/>
            <person name="Saif S."/>
            <person name="Shea T."/>
            <person name="Sisk P."/>
            <person name="Sykes S."/>
            <person name="Wortman J."/>
            <person name="Nusbaum C."/>
            <person name="Birren B."/>
        </authorList>
    </citation>
    <scope>NUCLEOTIDE SEQUENCE [LARGE SCALE GENOMIC DNA]</scope>
    <source>
        <strain evidence="2">PRA339</strain>
    </source>
</reference>
<dbReference type="OrthoDB" id="10426666at2759"/>